<protein>
    <submittedName>
        <fullName evidence="2">Uncharacterized protein</fullName>
    </submittedName>
</protein>
<keyword evidence="3" id="KW-1185">Reference proteome</keyword>
<dbReference type="EMBL" id="CP032707">
    <property type="protein sequence ID" value="AYG95953.1"/>
    <property type="molecule type" value="Genomic_DNA"/>
</dbReference>
<feature type="chain" id="PRO_5019787809" evidence="1">
    <location>
        <begin position="21"/>
        <end position="251"/>
    </location>
</feature>
<reference evidence="2 3" key="1">
    <citation type="submission" date="2018-10" db="EMBL/GenBank/DDBJ databases">
        <title>Complete genome sequence of Brevundimonas naejangsanensis BRV3.</title>
        <authorList>
            <person name="Berrios L."/>
            <person name="Ely B."/>
        </authorList>
    </citation>
    <scope>NUCLEOTIDE SEQUENCE [LARGE SCALE GENOMIC DNA]</scope>
    <source>
        <strain evidence="2 3">BRV3</strain>
    </source>
</reference>
<name>A0A494RM07_9CAUL</name>
<accession>A0A494RM07</accession>
<sequence>MKRRIGLLMSLCLVLGPALSACRAPSRPDAGPEPAQAEDGVWMATPRIASVVPKAAGGALVRGEAAPGARVILSGGDGAAMAAGADSRGLFELHIGAAALGQVLTPEIQIGQSTTPGPQRLLLAGEGGELAALLIDGEPSLRLTPGPALDAVDGDGRGLTASGRAAPGERVAVRAGSDVVHAVTDARGRWIAVVPGVGDISVEIGVGGRAFRYPGPGAPADRAERAGGGWRVTRVLSGAARQTSWFPDENA</sequence>
<evidence type="ECO:0000313" key="3">
    <source>
        <dbReference type="Proteomes" id="UP000276984"/>
    </source>
</evidence>
<dbReference type="OrthoDB" id="7204241at2"/>
<gene>
    <name evidence="2" type="ORF">D8I30_12795</name>
</gene>
<proteinExistence type="predicted"/>
<organism evidence="2 3">
    <name type="scientific">Brevundimonas naejangsanensis</name>
    <dbReference type="NCBI Taxonomy" id="588932"/>
    <lineage>
        <taxon>Bacteria</taxon>
        <taxon>Pseudomonadati</taxon>
        <taxon>Pseudomonadota</taxon>
        <taxon>Alphaproteobacteria</taxon>
        <taxon>Caulobacterales</taxon>
        <taxon>Caulobacteraceae</taxon>
        <taxon>Brevundimonas</taxon>
    </lineage>
</organism>
<dbReference type="AlphaFoldDB" id="A0A494RM07"/>
<dbReference type="Proteomes" id="UP000276984">
    <property type="component" value="Chromosome"/>
</dbReference>
<keyword evidence="1" id="KW-0732">Signal</keyword>
<dbReference type="PROSITE" id="PS51257">
    <property type="entry name" value="PROKAR_LIPOPROTEIN"/>
    <property type="match status" value="1"/>
</dbReference>
<evidence type="ECO:0000256" key="1">
    <source>
        <dbReference type="SAM" id="SignalP"/>
    </source>
</evidence>
<evidence type="ECO:0000313" key="2">
    <source>
        <dbReference type="EMBL" id="AYG95953.1"/>
    </source>
</evidence>
<feature type="signal peptide" evidence="1">
    <location>
        <begin position="1"/>
        <end position="20"/>
    </location>
</feature>